<dbReference type="WBParaSite" id="MhA1_Contig219.frz3.gene9">
    <property type="protein sequence ID" value="MhA1_Contig219.frz3.gene9"/>
    <property type="gene ID" value="MhA1_Contig219.frz3.gene9"/>
</dbReference>
<feature type="compositionally biased region" description="Low complexity" evidence="1">
    <location>
        <begin position="304"/>
        <end position="319"/>
    </location>
</feature>
<keyword evidence="2" id="KW-1185">Reference proteome</keyword>
<feature type="compositionally biased region" description="Basic and acidic residues" evidence="1">
    <location>
        <begin position="645"/>
        <end position="655"/>
    </location>
</feature>
<feature type="compositionally biased region" description="Basic and acidic residues" evidence="1">
    <location>
        <begin position="330"/>
        <end position="349"/>
    </location>
</feature>
<feature type="region of interest" description="Disordered" evidence="1">
    <location>
        <begin position="868"/>
        <end position="956"/>
    </location>
</feature>
<feature type="region of interest" description="Disordered" evidence="1">
    <location>
        <begin position="601"/>
        <end position="659"/>
    </location>
</feature>
<proteinExistence type="predicted"/>
<feature type="compositionally biased region" description="Basic residues" evidence="1">
    <location>
        <begin position="721"/>
        <end position="746"/>
    </location>
</feature>
<protein>
    <submittedName>
        <fullName evidence="3">SURF6 domain-containing protein</fullName>
    </submittedName>
</protein>
<feature type="compositionally biased region" description="Basic and acidic residues" evidence="1">
    <location>
        <begin position="216"/>
        <end position="232"/>
    </location>
</feature>
<feature type="region of interest" description="Disordered" evidence="1">
    <location>
        <begin position="674"/>
        <end position="790"/>
    </location>
</feature>
<reference evidence="3" key="1">
    <citation type="submission" date="2016-11" db="UniProtKB">
        <authorList>
            <consortium name="WormBaseParasite"/>
        </authorList>
    </citation>
    <scope>IDENTIFICATION</scope>
</reference>
<sequence length="956" mass="108003">MRRRLLLSAGSTPVLIYKGAQPWAPLAQAKAFAVKTQPLVFKGEKGELNELKSGVQPAQALEDFEGSGEEPELSHSSDYNNNEVPERDGNSDLHESLRQPLKRLSNRQLSVLLKQIRGQRRKQQETEGGNDETAQEGQSRKSMLTELHSLLRSSSNSQRLRRPKLLTNINIIPNEWNIYPPKRLNNNEENNKNETNLEGDINGGDINLLNDTSVDNNKRSENTTDEKPKDEQEQQPNEATSTAGTSTEVTTTESSTTESSKTTESTTTESSTTEVKRTEGPIPEEGLNEKDMSDNAEFKRTTEPIKTTTKTTTIESSSTVESLHSVEIAPIDKDDKLAEKAKGHEDEKHHSKQQKSTNKEKQKTTFESKKSKDEQRISRLKAHWRVVEQKIANEMNAAIKNSSKVISEAKKLLIKGGNKKNNSLIFASKTFDPTLDSEISEDENKTKQLADFKTAQFAALSTQLRQIRQRYEALKRQYLAKLKWLKSKKEGRGKGGNKKDRNKIAGAPTFLDGAELDLDSAGIRRNKTNSQINKGENKQNDPNSQTRLDEHENNEKNKTKENHGIIQTELEELKHEEELAKKIIESKIEEVKEDEKKIEETLSTVIGEEQTTINDKENDGITDTTPVTSSTNTLPLKKKKKKKNQEKQQKKDKPKQSLKLTLAELAEELNKLDEKLFGDVGEQLNSTIKEETEKDKKEKEEILEGNKSIKNPTKEGIKAQIKPHKNKNLVKKKKHKTQKQQLKKSSRVNSSPDLLPSQVPIKPVNQVKQNAASAQPKPLPPTGRRILTADWTPRTLLSDDHEEEDRGTSNQVNGQTLPIKVEEGTRVSKFVKEENRDLKLRLGLRLMIQDRIPARNHKYKDIPIKPNQHKIIGNRDGDTEKGISHQLDLPPSIEPSSNQQHQPLLDPTRKSVKKPGKHNNTITTQQHRLPIAQQQQNVPQKQNGFYQLDKAQVTNG</sequence>
<feature type="compositionally biased region" description="Polar residues" evidence="1">
    <location>
        <begin position="918"/>
        <end position="927"/>
    </location>
</feature>
<feature type="region of interest" description="Disordered" evidence="1">
    <location>
        <begin position="115"/>
        <end position="140"/>
    </location>
</feature>
<feature type="region of interest" description="Disordered" evidence="1">
    <location>
        <begin position="521"/>
        <end position="564"/>
    </location>
</feature>
<feature type="compositionally biased region" description="Polar residues" evidence="1">
    <location>
        <begin position="528"/>
        <end position="546"/>
    </location>
</feature>
<feature type="compositionally biased region" description="Polar residues" evidence="1">
    <location>
        <begin position="74"/>
        <end position="83"/>
    </location>
</feature>
<evidence type="ECO:0000256" key="1">
    <source>
        <dbReference type="SAM" id="MobiDB-lite"/>
    </source>
</evidence>
<feature type="compositionally biased region" description="Acidic residues" evidence="1">
    <location>
        <begin position="62"/>
        <end position="71"/>
    </location>
</feature>
<dbReference type="AlphaFoldDB" id="A0A1I8BFP3"/>
<dbReference type="OMA" id="CHATDEE"/>
<organism evidence="2 3">
    <name type="scientific">Meloidogyne hapla</name>
    <name type="common">Root-knot nematode worm</name>
    <dbReference type="NCBI Taxonomy" id="6305"/>
    <lineage>
        <taxon>Eukaryota</taxon>
        <taxon>Metazoa</taxon>
        <taxon>Ecdysozoa</taxon>
        <taxon>Nematoda</taxon>
        <taxon>Chromadorea</taxon>
        <taxon>Rhabditida</taxon>
        <taxon>Tylenchina</taxon>
        <taxon>Tylenchomorpha</taxon>
        <taxon>Tylenchoidea</taxon>
        <taxon>Meloidogynidae</taxon>
        <taxon>Meloidogyninae</taxon>
        <taxon>Meloidogyne</taxon>
    </lineage>
</organism>
<evidence type="ECO:0000313" key="2">
    <source>
        <dbReference type="Proteomes" id="UP000095281"/>
    </source>
</evidence>
<feature type="compositionally biased region" description="Low complexity" evidence="1">
    <location>
        <begin position="238"/>
        <end position="273"/>
    </location>
</feature>
<feature type="compositionally biased region" description="Basic and acidic residues" evidence="1">
    <location>
        <begin position="287"/>
        <end position="303"/>
    </location>
</feature>
<feature type="region of interest" description="Disordered" evidence="1">
    <location>
        <begin position="177"/>
        <end position="377"/>
    </location>
</feature>
<feature type="compositionally biased region" description="Low complexity" evidence="1">
    <location>
        <begin position="933"/>
        <end position="942"/>
    </location>
</feature>
<feature type="compositionally biased region" description="Basic and acidic residues" evidence="1">
    <location>
        <begin position="357"/>
        <end position="377"/>
    </location>
</feature>
<evidence type="ECO:0000313" key="3">
    <source>
        <dbReference type="WBParaSite" id="MhA1_Contig219.frz3.gene9"/>
    </source>
</evidence>
<feature type="compositionally biased region" description="Basic and acidic residues" evidence="1">
    <location>
        <begin position="489"/>
        <end position="503"/>
    </location>
</feature>
<feature type="compositionally biased region" description="Low complexity" evidence="1">
    <location>
        <begin position="622"/>
        <end position="635"/>
    </location>
</feature>
<feature type="region of interest" description="Disordered" evidence="1">
    <location>
        <begin position="489"/>
        <end position="508"/>
    </location>
</feature>
<feature type="compositionally biased region" description="Basic and acidic residues" evidence="1">
    <location>
        <begin position="547"/>
        <end position="563"/>
    </location>
</feature>
<feature type="region of interest" description="Disordered" evidence="1">
    <location>
        <begin position="62"/>
        <end position="95"/>
    </location>
</feature>
<feature type="compositionally biased region" description="Basic and acidic residues" evidence="1">
    <location>
        <begin position="688"/>
        <end position="704"/>
    </location>
</feature>
<accession>A0A1I8BFP3</accession>
<feature type="compositionally biased region" description="Basic and acidic residues" evidence="1">
    <location>
        <begin position="873"/>
        <end position="883"/>
    </location>
</feature>
<name>A0A1I8BFP3_MELHA</name>
<feature type="compositionally biased region" description="Polar residues" evidence="1">
    <location>
        <begin position="601"/>
        <end position="613"/>
    </location>
</feature>
<dbReference type="Proteomes" id="UP000095281">
    <property type="component" value="Unplaced"/>
</dbReference>
<feature type="compositionally biased region" description="Basic and acidic residues" evidence="1">
    <location>
        <begin position="84"/>
        <end position="95"/>
    </location>
</feature>